<dbReference type="GO" id="GO:0005886">
    <property type="term" value="C:plasma membrane"/>
    <property type="evidence" value="ECO:0007669"/>
    <property type="project" value="UniProtKB-UniRule"/>
</dbReference>
<feature type="transmembrane region" description="Helical" evidence="9">
    <location>
        <begin position="39"/>
        <end position="60"/>
    </location>
</feature>
<evidence type="ECO:0000256" key="3">
    <source>
        <dbReference type="ARBA" id="ARBA00022475"/>
    </source>
</evidence>
<keyword evidence="4 9" id="KW-0812">Transmembrane</keyword>
<comment type="subunit">
    <text evidence="9">Component of the Sec protein translocase complex. Heterotrimer consisting of SecY, SecE and SecG subunits. The heterotrimers can form oligomers, although 1 heterotrimer is thought to be able to translocate proteins. Interacts with the ribosome. Interacts with SecDF, and other proteins may be involved. Interacts with SecA.</text>
</comment>
<feature type="transmembrane region" description="Helical" evidence="9">
    <location>
        <begin position="96"/>
        <end position="123"/>
    </location>
</feature>
<keyword evidence="2 9" id="KW-0813">Transport</keyword>
<accession>A0A2U8DHM5</accession>
<comment type="function">
    <text evidence="9">Essential subunit of the Sec protein translocation channel SecYEG. Clamps together the 2 halves of SecY. May contact the channel plug during translocation.</text>
</comment>
<comment type="subcellular location">
    <subcellularLocation>
        <location evidence="1">Membrane</location>
    </subcellularLocation>
</comment>
<dbReference type="PROSITE" id="PS01067">
    <property type="entry name" value="SECE_SEC61G"/>
    <property type="match status" value="1"/>
</dbReference>
<protein>
    <recommendedName>
        <fullName evidence="9">Protein translocase subunit SecE</fullName>
    </recommendedName>
</protein>
<dbReference type="GO" id="GO:0065002">
    <property type="term" value="P:intracellular protein transmembrane transport"/>
    <property type="evidence" value="ECO:0007669"/>
    <property type="project" value="UniProtKB-UniRule"/>
</dbReference>
<dbReference type="EMBL" id="CP029161">
    <property type="protein sequence ID" value="AWH90714.1"/>
    <property type="molecule type" value="Genomic_DNA"/>
</dbReference>
<evidence type="ECO:0000256" key="2">
    <source>
        <dbReference type="ARBA" id="ARBA00022448"/>
    </source>
</evidence>
<keyword evidence="7 9" id="KW-0811">Translocation</keyword>
<sequence length="127" mass="14975">MNIKIFNFRKSKYLEKMKWLLISIFLILPIFINNNFFQINIFICRGAVLISIMLAIIIALTTEKGKNILTYINASKNEMKKIIWPQYKETLHTTCIIIFIAVIMSLLVWGIDSIIFRLITFLINLRF</sequence>
<evidence type="ECO:0000256" key="5">
    <source>
        <dbReference type="ARBA" id="ARBA00022927"/>
    </source>
</evidence>
<evidence type="ECO:0000313" key="10">
    <source>
        <dbReference type="EMBL" id="AWH90714.1"/>
    </source>
</evidence>
<dbReference type="NCBIfam" id="TIGR00964">
    <property type="entry name" value="secE_bact"/>
    <property type="match status" value="1"/>
</dbReference>
<dbReference type="HAMAP" id="MF_00422">
    <property type="entry name" value="SecE"/>
    <property type="match status" value="1"/>
</dbReference>
<dbReference type="InterPro" id="IPR001901">
    <property type="entry name" value="Translocase_SecE/Sec61-g"/>
</dbReference>
<dbReference type="InterPro" id="IPR005807">
    <property type="entry name" value="SecE_bac"/>
</dbReference>
<dbReference type="PANTHER" id="PTHR33910:SF1">
    <property type="entry name" value="PROTEIN TRANSLOCASE SUBUNIT SECE"/>
    <property type="match status" value="1"/>
</dbReference>
<keyword evidence="3 9" id="KW-1003">Cell membrane</keyword>
<dbReference type="Gene3D" id="1.20.5.1030">
    <property type="entry name" value="Preprotein translocase secy subunit"/>
    <property type="match status" value="1"/>
</dbReference>
<organism evidence="10 11">
    <name type="scientific">Buchnera aphidicola</name>
    <name type="common">Melanaphis sacchari</name>
    <dbReference type="NCBI Taxonomy" id="2173854"/>
    <lineage>
        <taxon>Bacteria</taxon>
        <taxon>Pseudomonadati</taxon>
        <taxon>Pseudomonadota</taxon>
        <taxon>Gammaproteobacteria</taxon>
        <taxon>Enterobacterales</taxon>
        <taxon>Erwiniaceae</taxon>
        <taxon>Buchnera</taxon>
    </lineage>
</organism>
<dbReference type="OrthoDB" id="9806365at2"/>
<dbReference type="GO" id="GO:0008320">
    <property type="term" value="F:protein transmembrane transporter activity"/>
    <property type="evidence" value="ECO:0007669"/>
    <property type="project" value="UniProtKB-UniRule"/>
</dbReference>
<dbReference type="GO" id="GO:0043952">
    <property type="term" value="P:protein transport by the Sec complex"/>
    <property type="evidence" value="ECO:0007669"/>
    <property type="project" value="UniProtKB-UniRule"/>
</dbReference>
<dbReference type="GO" id="GO:0009306">
    <property type="term" value="P:protein secretion"/>
    <property type="evidence" value="ECO:0007669"/>
    <property type="project" value="UniProtKB-UniRule"/>
</dbReference>
<proteinExistence type="inferred from homology"/>
<dbReference type="AlphaFoldDB" id="A0A2U8DHM5"/>
<dbReference type="Proteomes" id="UP000244884">
    <property type="component" value="Chromosome"/>
</dbReference>
<keyword evidence="8 9" id="KW-0472">Membrane</keyword>
<dbReference type="Pfam" id="PF00584">
    <property type="entry name" value="SecE"/>
    <property type="match status" value="1"/>
</dbReference>
<evidence type="ECO:0000256" key="9">
    <source>
        <dbReference type="HAMAP-Rule" id="MF_00422"/>
    </source>
</evidence>
<keyword evidence="5 9" id="KW-0653">Protein transport</keyword>
<evidence type="ECO:0000256" key="1">
    <source>
        <dbReference type="ARBA" id="ARBA00004370"/>
    </source>
</evidence>
<reference evidence="10 11" key="1">
    <citation type="submission" date="2018-04" db="EMBL/GenBank/DDBJ databases">
        <title>Genome sequence of Buchnera aphidicola from Melaphis sacchari.</title>
        <authorList>
            <person name="Geib S.M."/>
            <person name="Palmer N.A."/>
            <person name="Sattler S.E."/>
            <person name="Sarath G."/>
        </authorList>
    </citation>
    <scope>NUCLEOTIDE SEQUENCE [LARGE SCALE GENOMIC DNA]</scope>
    <source>
        <strain evidence="10 11">LSU</strain>
    </source>
</reference>
<evidence type="ECO:0000256" key="4">
    <source>
        <dbReference type="ARBA" id="ARBA00022692"/>
    </source>
</evidence>
<comment type="caution">
    <text evidence="9">Lacks conserved residue(s) required for the propagation of feature annotation.</text>
</comment>
<evidence type="ECO:0000313" key="11">
    <source>
        <dbReference type="Proteomes" id="UP000244884"/>
    </source>
</evidence>
<dbReference type="InterPro" id="IPR038379">
    <property type="entry name" value="SecE_sf"/>
</dbReference>
<evidence type="ECO:0000256" key="7">
    <source>
        <dbReference type="ARBA" id="ARBA00023010"/>
    </source>
</evidence>
<feature type="transmembrane region" description="Helical" evidence="9">
    <location>
        <begin position="17"/>
        <end position="33"/>
    </location>
</feature>
<comment type="similarity">
    <text evidence="9">Belongs to the SecE/SEC61-gamma family.</text>
</comment>
<dbReference type="RefSeq" id="WP_158341489.1">
    <property type="nucleotide sequence ID" value="NZ_CP029161.1"/>
</dbReference>
<gene>
    <name evidence="9 10" type="primary">secE</name>
    <name evidence="10" type="ORF">DD681_02850</name>
</gene>
<dbReference type="PANTHER" id="PTHR33910">
    <property type="entry name" value="PROTEIN TRANSLOCASE SUBUNIT SECE"/>
    <property type="match status" value="1"/>
</dbReference>
<evidence type="ECO:0000256" key="8">
    <source>
        <dbReference type="ARBA" id="ARBA00023136"/>
    </source>
</evidence>
<evidence type="ECO:0000256" key="6">
    <source>
        <dbReference type="ARBA" id="ARBA00022989"/>
    </source>
</evidence>
<keyword evidence="6 9" id="KW-1133">Transmembrane helix</keyword>
<name>A0A2U8DHM5_9GAMM</name>
<dbReference type="GO" id="GO:0006605">
    <property type="term" value="P:protein targeting"/>
    <property type="evidence" value="ECO:0007669"/>
    <property type="project" value="UniProtKB-UniRule"/>
</dbReference>
<dbReference type="PRINTS" id="PR01650">
    <property type="entry name" value="SECETRNLCASE"/>
</dbReference>